<protein>
    <recommendedName>
        <fullName evidence="5">GB1/RHD3-type G domain-containing protein</fullName>
    </recommendedName>
</protein>
<keyword evidence="4" id="KW-0732">Signal</keyword>
<gene>
    <name evidence="7" type="ORF">FOL46_007412</name>
    <name evidence="6" type="ORF">FOZ61_006865</name>
</gene>
<reference evidence="8 9" key="1">
    <citation type="submission" date="2020-04" db="EMBL/GenBank/DDBJ databases">
        <title>Perkinsus olseni comparative genomics.</title>
        <authorList>
            <person name="Bogema D.R."/>
        </authorList>
    </citation>
    <scope>NUCLEOTIDE SEQUENCE [LARGE SCALE GENOMIC DNA]</scope>
    <source>
        <strain evidence="6">ATCC PRA-179</strain>
        <strain evidence="7">ATCC PRA-31</strain>
    </source>
</reference>
<dbReference type="InterPro" id="IPR030386">
    <property type="entry name" value="G_GB1_RHD3_dom"/>
</dbReference>
<dbReference type="GO" id="GO:0005525">
    <property type="term" value="F:GTP binding"/>
    <property type="evidence" value="ECO:0007669"/>
    <property type="project" value="UniProtKB-KW"/>
</dbReference>
<dbReference type="SUPFAM" id="SSF52540">
    <property type="entry name" value="P-loop containing nucleoside triphosphate hydrolases"/>
    <property type="match status" value="1"/>
</dbReference>
<dbReference type="AlphaFoldDB" id="A0A7J6MHY7"/>
<proteinExistence type="inferred from homology"/>
<dbReference type="InterPro" id="IPR027417">
    <property type="entry name" value="P-loop_NTPase"/>
</dbReference>
<dbReference type="Proteomes" id="UP000572268">
    <property type="component" value="Unassembled WGS sequence"/>
</dbReference>
<organism evidence="6 8">
    <name type="scientific">Perkinsus olseni</name>
    <name type="common">Perkinsus atlanticus</name>
    <dbReference type="NCBI Taxonomy" id="32597"/>
    <lineage>
        <taxon>Eukaryota</taxon>
        <taxon>Sar</taxon>
        <taxon>Alveolata</taxon>
        <taxon>Perkinsozoa</taxon>
        <taxon>Perkinsea</taxon>
        <taxon>Perkinsida</taxon>
        <taxon>Perkinsidae</taxon>
        <taxon>Perkinsus</taxon>
    </lineage>
</organism>
<keyword evidence="1" id="KW-0547">Nucleotide-binding</keyword>
<dbReference type="PROSITE" id="PS51715">
    <property type="entry name" value="G_GB1_RHD3"/>
    <property type="match status" value="1"/>
</dbReference>
<evidence type="ECO:0000313" key="7">
    <source>
        <dbReference type="EMBL" id="KAF4673372.1"/>
    </source>
</evidence>
<evidence type="ECO:0000259" key="5">
    <source>
        <dbReference type="PROSITE" id="PS51715"/>
    </source>
</evidence>
<dbReference type="EMBL" id="JABANN010000052">
    <property type="protein sequence ID" value="KAF4673372.1"/>
    <property type="molecule type" value="Genomic_DNA"/>
</dbReference>
<evidence type="ECO:0000313" key="8">
    <source>
        <dbReference type="Proteomes" id="UP000570595"/>
    </source>
</evidence>
<name>A0A7J6MHY7_PEROL</name>
<feature type="signal peptide" evidence="4">
    <location>
        <begin position="1"/>
        <end position="21"/>
    </location>
</feature>
<comment type="caution">
    <text evidence="6">The sequence shown here is derived from an EMBL/GenBank/DDBJ whole genome shotgun (WGS) entry which is preliminary data.</text>
</comment>
<dbReference type="InterPro" id="IPR015894">
    <property type="entry name" value="Guanylate-bd_N"/>
</dbReference>
<dbReference type="Pfam" id="PF02263">
    <property type="entry name" value="GBP"/>
    <property type="match status" value="1"/>
</dbReference>
<evidence type="ECO:0000313" key="6">
    <source>
        <dbReference type="EMBL" id="KAF4671047.1"/>
    </source>
</evidence>
<dbReference type="PANTHER" id="PTHR10751">
    <property type="entry name" value="GUANYLATE BINDING PROTEIN"/>
    <property type="match status" value="1"/>
</dbReference>
<evidence type="ECO:0000256" key="4">
    <source>
        <dbReference type="SAM" id="SignalP"/>
    </source>
</evidence>
<feature type="domain" description="GB1/RHD3-type G" evidence="5">
    <location>
        <begin position="71"/>
        <end position="179"/>
    </location>
</feature>
<sequence>MSLRQLLRLLLAVSLATMTSGAAERQDGRGEAKPDKFPFFVPVQVVKPSKDHNNLQVVPESINLLRSASQRRPISVISVVGPYHSGKSFLLNSLLQKPSTFSVGPKTSPQTLGIWMCRTDLSAPDGSEIWLMDSEGFFGPQVTETYDAKIFTVATLLGSHLVYNTVKVIDQQAVNLLEMLARRAQLFRVRSLAPSAGVEEGAESTADASSDIPAFLSAKSFPPLTWVVEDFVQDMAASQGGASQAMNESAIATEWLKSYLTEDSKRFDDSDDTYEESDRTYLARLFPSLTVHTLFLPATSKSQLKDLSQLSWPELTDEFRNEVTALRGELFTTVRSKELYDRSSEDDVLSSPEDGMMTAEGFASALNFIVKALQKGFFPELPSLWASWRAQVGEVSLKDSYDLFETTLSEGVSPHPTGEAVTAAEFDRASRNARDKAVEFYTNLVADFGLPTRNGDLETKMRNSQRKAHALWLEQVQNYITRIRSDLVADIEQRLFNVSLPCEPDTLEQIGKEATSTEVIRYKEILKEYEQQPPQKRLLSSDWMVGQLPKFDENPVQELVKSADALLVRFKYENDRAISNLIRVALESSINTCDAAVDEANTKLVGDAVLQDWAKGVMAETTDSFTKKCTREYPWIASQPEFRSNKALLIQEVKDRIDTCTSRHAVRLAEHLRQEVEILMGEYRAEKRKLEMTALPADEAVLRREHTAITQDVLDRFDNDEEAVADSAASKDFRSQLDHNMGAEWDRLRKKNIELWKVHSDDATACALEMNQKYVKESCPQGWMCLFKLWPSAHAARVKANLDECFDTKSSVKMPISMRQAVFDSWYEKELGKEAAEVRQNLMVFLFTLTLPVVWISWLSTRSRGYKYIVLLSLLAELVRSEGPENGHNVVFNEQSDEVSPDDASGFDGAPFNVDFGQGQGSGIIIPMGGFSFVPMEEFYDSIDDVHELAGGDKAVVAQPQQPKRLRRGVVPVVNVLNGLIGQMLNQMMAGSLGGIEGESTFSMNTTASEVVISGQLPKQTLRTELGQEDNGITVKQVGRGIVVQVRKTDGPLVTEMQRYYPMTEDCMLDKTKVVYDQNSGKLRVTVPRNPDLVAAKADETQNPGADSEEIKRQLDEEAQKDGIKIRFGDDDTLTVIVPTSLGKVAKFNGSRIELDSGRVVTVPVEVDALVDESQASQQDAREYTFRSSEVSKNIPITNDEL</sequence>
<dbReference type="EMBL" id="JABAHT010000004">
    <property type="protein sequence ID" value="KAF4671047.1"/>
    <property type="molecule type" value="Genomic_DNA"/>
</dbReference>
<evidence type="ECO:0000256" key="2">
    <source>
        <dbReference type="ARBA" id="ARBA00023134"/>
    </source>
</evidence>
<comment type="similarity">
    <text evidence="3">Belongs to the TRAFAC class dynamin-like GTPase superfamily. GB1/RHD3 GTPase family.</text>
</comment>
<dbReference type="Proteomes" id="UP000570595">
    <property type="component" value="Unassembled WGS sequence"/>
</dbReference>
<feature type="chain" id="PRO_5033915070" description="GB1/RHD3-type G domain-containing protein" evidence="4">
    <location>
        <begin position="22"/>
        <end position="1202"/>
    </location>
</feature>
<dbReference type="Gene3D" id="3.40.50.300">
    <property type="entry name" value="P-loop containing nucleotide triphosphate hydrolases"/>
    <property type="match status" value="1"/>
</dbReference>
<evidence type="ECO:0000256" key="1">
    <source>
        <dbReference type="ARBA" id="ARBA00022741"/>
    </source>
</evidence>
<dbReference type="GO" id="GO:0003924">
    <property type="term" value="F:GTPase activity"/>
    <property type="evidence" value="ECO:0007669"/>
    <property type="project" value="InterPro"/>
</dbReference>
<evidence type="ECO:0000256" key="3">
    <source>
        <dbReference type="PROSITE-ProRule" id="PRU01052"/>
    </source>
</evidence>
<keyword evidence="2" id="KW-0342">GTP-binding</keyword>
<evidence type="ECO:0000313" key="9">
    <source>
        <dbReference type="Proteomes" id="UP000572268"/>
    </source>
</evidence>
<accession>A0A7J6MHY7</accession>
<dbReference type="OrthoDB" id="2135133at2759"/>